<dbReference type="InterPro" id="IPR023213">
    <property type="entry name" value="CAT-like_dom_sf"/>
</dbReference>
<accession>W9YLS2</accession>
<dbReference type="eggNOG" id="ENOG502RS4F">
    <property type="taxonomic scope" value="Eukaryota"/>
</dbReference>
<dbReference type="GO" id="GO:0044550">
    <property type="term" value="P:secondary metabolite biosynthetic process"/>
    <property type="evidence" value="ECO:0007669"/>
    <property type="project" value="TreeGrafter"/>
</dbReference>
<name>W9YLS2_9EURO</name>
<sequence length="480" mass="52792">MVDTRFETFEVLPRDHESLPETTEYELSDIDQVLTGNHTTPCIVYPFTGDKDDFIKPLRTGLQNVLTCIPLVGGELLTKDGRLWVLRKNHEPIRLGVNHLDEDPDFPTYESLSAAKFPAEFFSANALRLTPPGSNLAGLRRDDGCPVAVFQANFIKGGLILTLPLHHCCGDAKSIDHTFLLWVNSTLAAANKAPMPTFHPSIDRTYFNATASLPSQEKLEDMKSKISGFSFHPIQPEPPSKPLNDPPKPPVASIKMYHFPKTSIEELKRICWPATGTGIDFVSSYDVVCALTWQAMTRARIPYLKPDLQTVTTEFGHPVNARACFNSVVPAEYFGNGFSMVATAPILISELIGTGGLAKAAQLIRRSVHSFDVDYIPNFLQVGHAVAGKEQIQWNWRPQNVVGTSWMSMGAMQAYDFGLGLPTAIRLPVPPFEGVLGVLPATRTDGVPEGFDVYVVLEAGCQERLTVDSDFGKYCSLIGA</sequence>
<dbReference type="Gene3D" id="3.30.559.10">
    <property type="entry name" value="Chloramphenicol acetyltransferase-like domain"/>
    <property type="match status" value="2"/>
</dbReference>
<protein>
    <recommendedName>
        <fullName evidence="4">Trichothecene 3-O-acetyltransferase</fullName>
    </recommendedName>
</protein>
<evidence type="ECO:0008006" key="4">
    <source>
        <dbReference type="Google" id="ProtNLM"/>
    </source>
</evidence>
<organism evidence="2 3">
    <name type="scientific">Capronia coronata CBS 617.96</name>
    <dbReference type="NCBI Taxonomy" id="1182541"/>
    <lineage>
        <taxon>Eukaryota</taxon>
        <taxon>Fungi</taxon>
        <taxon>Dikarya</taxon>
        <taxon>Ascomycota</taxon>
        <taxon>Pezizomycotina</taxon>
        <taxon>Eurotiomycetes</taxon>
        <taxon>Chaetothyriomycetidae</taxon>
        <taxon>Chaetothyriales</taxon>
        <taxon>Herpotrichiellaceae</taxon>
        <taxon>Capronia</taxon>
    </lineage>
</organism>
<dbReference type="AlphaFoldDB" id="W9YLS2"/>
<dbReference type="STRING" id="1182541.W9YLS2"/>
<dbReference type="InterPro" id="IPR050317">
    <property type="entry name" value="Plant_Fungal_Acyltransferase"/>
</dbReference>
<reference evidence="2 3" key="1">
    <citation type="submission" date="2013-03" db="EMBL/GenBank/DDBJ databases">
        <title>The Genome Sequence of Capronia coronata CBS 617.96.</title>
        <authorList>
            <consortium name="The Broad Institute Genomics Platform"/>
            <person name="Cuomo C."/>
            <person name="de Hoog S."/>
            <person name="Gorbushina A."/>
            <person name="Walker B."/>
            <person name="Young S.K."/>
            <person name="Zeng Q."/>
            <person name="Gargeya S."/>
            <person name="Fitzgerald M."/>
            <person name="Haas B."/>
            <person name="Abouelleil A."/>
            <person name="Allen A.W."/>
            <person name="Alvarado L."/>
            <person name="Arachchi H.M."/>
            <person name="Berlin A.M."/>
            <person name="Chapman S.B."/>
            <person name="Gainer-Dewar J."/>
            <person name="Goldberg J."/>
            <person name="Griggs A."/>
            <person name="Gujja S."/>
            <person name="Hansen M."/>
            <person name="Howarth C."/>
            <person name="Imamovic A."/>
            <person name="Ireland A."/>
            <person name="Larimer J."/>
            <person name="McCowan C."/>
            <person name="Murphy C."/>
            <person name="Pearson M."/>
            <person name="Poon T.W."/>
            <person name="Priest M."/>
            <person name="Roberts A."/>
            <person name="Saif S."/>
            <person name="Shea T."/>
            <person name="Sisk P."/>
            <person name="Sykes S."/>
            <person name="Wortman J."/>
            <person name="Nusbaum C."/>
            <person name="Birren B."/>
        </authorList>
    </citation>
    <scope>NUCLEOTIDE SEQUENCE [LARGE SCALE GENOMIC DNA]</scope>
    <source>
        <strain evidence="2 3">CBS 617.96</strain>
    </source>
</reference>
<dbReference type="GeneID" id="19158189"/>
<dbReference type="PANTHER" id="PTHR31642">
    <property type="entry name" value="TRICHOTHECENE 3-O-ACETYLTRANSFERASE"/>
    <property type="match status" value="1"/>
</dbReference>
<comment type="caution">
    <text evidence="2">The sequence shown here is derived from an EMBL/GenBank/DDBJ whole genome shotgun (WGS) entry which is preliminary data.</text>
</comment>
<evidence type="ECO:0000313" key="3">
    <source>
        <dbReference type="Proteomes" id="UP000019484"/>
    </source>
</evidence>
<evidence type="ECO:0000256" key="1">
    <source>
        <dbReference type="ARBA" id="ARBA00022679"/>
    </source>
</evidence>
<dbReference type="RefSeq" id="XP_007722390.1">
    <property type="nucleotide sequence ID" value="XM_007724200.1"/>
</dbReference>
<proteinExistence type="predicted"/>
<dbReference type="HOGENOM" id="CLU_026450_2_1_1"/>
<gene>
    <name evidence="2" type="ORF">A1O1_03295</name>
</gene>
<dbReference type="Proteomes" id="UP000019484">
    <property type="component" value="Unassembled WGS sequence"/>
</dbReference>
<evidence type="ECO:0000313" key="2">
    <source>
        <dbReference type="EMBL" id="EXJ90196.1"/>
    </source>
</evidence>
<keyword evidence="1" id="KW-0808">Transferase</keyword>
<dbReference type="PANTHER" id="PTHR31642:SF310">
    <property type="entry name" value="FATTY ALCOHOL:CAFFEOYL-COA ACYLTRANSFERASE"/>
    <property type="match status" value="1"/>
</dbReference>
<dbReference type="OrthoDB" id="1862401at2759"/>
<dbReference type="Pfam" id="PF02458">
    <property type="entry name" value="Transferase"/>
    <property type="match status" value="1"/>
</dbReference>
<dbReference type="EMBL" id="AMWN01000003">
    <property type="protein sequence ID" value="EXJ90196.1"/>
    <property type="molecule type" value="Genomic_DNA"/>
</dbReference>
<dbReference type="GO" id="GO:0016747">
    <property type="term" value="F:acyltransferase activity, transferring groups other than amino-acyl groups"/>
    <property type="evidence" value="ECO:0007669"/>
    <property type="project" value="TreeGrafter"/>
</dbReference>
<keyword evidence="3" id="KW-1185">Reference proteome</keyword>